<dbReference type="InterPro" id="IPR011009">
    <property type="entry name" value="Kinase-like_dom_sf"/>
</dbReference>
<comment type="caution">
    <text evidence="8">The sequence shown here is derived from an EMBL/GenBank/DDBJ whole genome shotgun (WGS) entry which is preliminary data.</text>
</comment>
<sequence>MYDLSHNFIVKLLGVCLEEPIMLVQELVTHGSLLNYIQLPIYKDKLSLDTFKLWAGEIACGMCFLESKRFVHRDLAARNILVASPHVVKISDFGLSRAVGSDSNYYKASKGGRWPVKWYAPESVYYGTFSHSSDVWSYGITLWEMFSFGAQPYGELSGQEVLKLLEEGKRLPIPKQCSDSTYNLMNQCWNYDPKFRPSFGQLYEIFIENPEYASVPHSELYVESLSSKL</sequence>
<dbReference type="Gene3D" id="3.30.200.20">
    <property type="entry name" value="Phosphorylase Kinase, domain 1"/>
    <property type="match status" value="1"/>
</dbReference>
<dbReference type="PROSITE" id="PS50011">
    <property type="entry name" value="PROTEIN_KINASE_DOM"/>
    <property type="match status" value="1"/>
</dbReference>
<protein>
    <submittedName>
        <fullName evidence="8">Epidermal growth factor receptor isoform X1</fullName>
    </submittedName>
</protein>
<dbReference type="AlphaFoldDB" id="A0AAV7JSC4"/>
<organism evidence="8 9">
    <name type="scientific">Oopsacas minuta</name>
    <dbReference type="NCBI Taxonomy" id="111878"/>
    <lineage>
        <taxon>Eukaryota</taxon>
        <taxon>Metazoa</taxon>
        <taxon>Porifera</taxon>
        <taxon>Hexactinellida</taxon>
        <taxon>Hexasterophora</taxon>
        <taxon>Lyssacinosida</taxon>
        <taxon>Leucopsacidae</taxon>
        <taxon>Oopsacas</taxon>
    </lineage>
</organism>
<evidence type="ECO:0000256" key="3">
    <source>
        <dbReference type="ARBA" id="ARBA00022741"/>
    </source>
</evidence>
<dbReference type="FunFam" id="1.10.510.10:FF:000027">
    <property type="entry name" value="Receptor protein-tyrosine kinase"/>
    <property type="match status" value="1"/>
</dbReference>
<dbReference type="InterPro" id="IPR008266">
    <property type="entry name" value="Tyr_kinase_AS"/>
</dbReference>
<dbReference type="Proteomes" id="UP001165289">
    <property type="component" value="Unassembled WGS sequence"/>
</dbReference>
<dbReference type="GO" id="GO:0043235">
    <property type="term" value="C:receptor complex"/>
    <property type="evidence" value="ECO:0007669"/>
    <property type="project" value="TreeGrafter"/>
</dbReference>
<dbReference type="InterPro" id="IPR020635">
    <property type="entry name" value="Tyr_kinase_cat_dom"/>
</dbReference>
<dbReference type="InterPro" id="IPR050122">
    <property type="entry name" value="RTK"/>
</dbReference>
<dbReference type="PANTHER" id="PTHR24416:SF566">
    <property type="entry name" value="EPIDERMAL GROWTH FACTOR RECEPTOR"/>
    <property type="match status" value="1"/>
</dbReference>
<evidence type="ECO:0000256" key="4">
    <source>
        <dbReference type="ARBA" id="ARBA00022777"/>
    </source>
</evidence>
<keyword evidence="2" id="KW-0808">Transferase</keyword>
<evidence type="ECO:0000313" key="9">
    <source>
        <dbReference type="Proteomes" id="UP001165289"/>
    </source>
</evidence>
<dbReference type="Gene3D" id="1.10.510.10">
    <property type="entry name" value="Transferase(Phosphotransferase) domain 1"/>
    <property type="match status" value="1"/>
</dbReference>
<feature type="domain" description="Protein kinase" evidence="7">
    <location>
        <begin position="1"/>
        <end position="212"/>
    </location>
</feature>
<dbReference type="SUPFAM" id="SSF56112">
    <property type="entry name" value="Protein kinase-like (PK-like)"/>
    <property type="match status" value="1"/>
</dbReference>
<dbReference type="PANTHER" id="PTHR24416">
    <property type="entry name" value="TYROSINE-PROTEIN KINASE RECEPTOR"/>
    <property type="match status" value="1"/>
</dbReference>
<name>A0AAV7JSC4_9METZ</name>
<dbReference type="InterPro" id="IPR001245">
    <property type="entry name" value="Ser-Thr/Tyr_kinase_cat_dom"/>
</dbReference>
<dbReference type="PIRSF" id="PIRSF000654">
    <property type="entry name" value="Integrin-linked_kinase"/>
    <property type="match status" value="1"/>
</dbReference>
<dbReference type="GO" id="GO:0005524">
    <property type="term" value="F:ATP binding"/>
    <property type="evidence" value="ECO:0007669"/>
    <property type="project" value="UniProtKB-KW"/>
</dbReference>
<keyword evidence="3" id="KW-0547">Nucleotide-binding</keyword>
<dbReference type="PRINTS" id="PR00109">
    <property type="entry name" value="TYRKINASE"/>
</dbReference>
<evidence type="ECO:0000313" key="8">
    <source>
        <dbReference type="EMBL" id="KAI6651275.1"/>
    </source>
</evidence>
<keyword evidence="1" id="KW-0597">Phosphoprotein</keyword>
<reference evidence="8 9" key="1">
    <citation type="journal article" date="2023" name="BMC Biol.">
        <title>The compact genome of the sponge Oopsacas minuta (Hexactinellida) is lacking key metazoan core genes.</title>
        <authorList>
            <person name="Santini S."/>
            <person name="Schenkelaars Q."/>
            <person name="Jourda C."/>
            <person name="Duchesne M."/>
            <person name="Belahbib H."/>
            <person name="Rocher C."/>
            <person name="Selva M."/>
            <person name="Riesgo A."/>
            <person name="Vervoort M."/>
            <person name="Leys S.P."/>
            <person name="Kodjabachian L."/>
            <person name="Le Bivic A."/>
            <person name="Borchiellini C."/>
            <person name="Claverie J.M."/>
            <person name="Renard E."/>
        </authorList>
    </citation>
    <scope>NUCLEOTIDE SEQUENCE [LARGE SCALE GENOMIC DNA]</scope>
    <source>
        <strain evidence="8">SPO-2</strain>
    </source>
</reference>
<dbReference type="Pfam" id="PF07714">
    <property type="entry name" value="PK_Tyr_Ser-Thr"/>
    <property type="match status" value="1"/>
</dbReference>
<dbReference type="GO" id="GO:0009925">
    <property type="term" value="C:basal plasma membrane"/>
    <property type="evidence" value="ECO:0007669"/>
    <property type="project" value="TreeGrafter"/>
</dbReference>
<dbReference type="GO" id="GO:0008284">
    <property type="term" value="P:positive regulation of cell population proliferation"/>
    <property type="evidence" value="ECO:0007669"/>
    <property type="project" value="TreeGrafter"/>
</dbReference>
<keyword evidence="9" id="KW-1185">Reference proteome</keyword>
<dbReference type="PROSITE" id="PS00109">
    <property type="entry name" value="PROTEIN_KINASE_TYR"/>
    <property type="match status" value="1"/>
</dbReference>
<dbReference type="GO" id="GO:0004714">
    <property type="term" value="F:transmembrane receptor protein tyrosine kinase activity"/>
    <property type="evidence" value="ECO:0007669"/>
    <property type="project" value="TreeGrafter"/>
</dbReference>
<dbReference type="EMBL" id="JAKMXF010000306">
    <property type="protein sequence ID" value="KAI6651275.1"/>
    <property type="molecule type" value="Genomic_DNA"/>
</dbReference>
<dbReference type="GO" id="GO:0007169">
    <property type="term" value="P:cell surface receptor protein tyrosine kinase signaling pathway"/>
    <property type="evidence" value="ECO:0007669"/>
    <property type="project" value="TreeGrafter"/>
</dbReference>
<proteinExistence type="predicted"/>
<evidence type="ECO:0000256" key="5">
    <source>
        <dbReference type="ARBA" id="ARBA00022840"/>
    </source>
</evidence>
<gene>
    <name evidence="8" type="ORF">LOD99_5423</name>
</gene>
<dbReference type="SMART" id="SM00219">
    <property type="entry name" value="TyrKc"/>
    <property type="match status" value="1"/>
</dbReference>
<dbReference type="GO" id="GO:0043066">
    <property type="term" value="P:negative regulation of apoptotic process"/>
    <property type="evidence" value="ECO:0007669"/>
    <property type="project" value="TreeGrafter"/>
</dbReference>
<evidence type="ECO:0000256" key="1">
    <source>
        <dbReference type="ARBA" id="ARBA00022553"/>
    </source>
</evidence>
<evidence type="ECO:0000256" key="6">
    <source>
        <dbReference type="ARBA" id="ARBA00023137"/>
    </source>
</evidence>
<evidence type="ECO:0000256" key="2">
    <source>
        <dbReference type="ARBA" id="ARBA00022679"/>
    </source>
</evidence>
<keyword evidence="8" id="KW-0675">Receptor</keyword>
<accession>A0AAV7JSC4</accession>
<keyword evidence="4" id="KW-0418">Kinase</keyword>
<dbReference type="InterPro" id="IPR000719">
    <property type="entry name" value="Prot_kinase_dom"/>
</dbReference>
<keyword evidence="5" id="KW-0067">ATP-binding</keyword>
<evidence type="ECO:0000259" key="7">
    <source>
        <dbReference type="PROSITE" id="PS50011"/>
    </source>
</evidence>
<keyword evidence="6" id="KW-0829">Tyrosine-protein kinase</keyword>